<dbReference type="Proteomes" id="UP000324781">
    <property type="component" value="Unassembled WGS sequence"/>
</dbReference>
<dbReference type="InterPro" id="IPR000412">
    <property type="entry name" value="ABC_2_transport"/>
</dbReference>
<dbReference type="AlphaFoldDB" id="A0A1M6DNU6"/>
<dbReference type="Pfam" id="PF01061">
    <property type="entry name" value="ABC2_membrane"/>
    <property type="match status" value="1"/>
</dbReference>
<keyword evidence="12" id="KW-1185">Reference proteome</keyword>
<dbReference type="GO" id="GO:0043190">
    <property type="term" value="C:ATP-binding cassette (ABC) transporter complex"/>
    <property type="evidence" value="ECO:0007669"/>
    <property type="project" value="InterPro"/>
</dbReference>
<keyword evidence="4 9" id="KW-1003">Cell membrane</keyword>
<evidence type="ECO:0000256" key="9">
    <source>
        <dbReference type="RuleBase" id="RU361157"/>
    </source>
</evidence>
<feature type="transmembrane region" description="Helical" evidence="9">
    <location>
        <begin position="169"/>
        <end position="186"/>
    </location>
</feature>
<evidence type="ECO:0000256" key="6">
    <source>
        <dbReference type="ARBA" id="ARBA00022692"/>
    </source>
</evidence>
<keyword evidence="3 9" id="KW-0813">Transport</keyword>
<organism evidence="11 12">
    <name type="scientific">Thermoclostridium caenicola</name>
    <dbReference type="NCBI Taxonomy" id="659425"/>
    <lineage>
        <taxon>Bacteria</taxon>
        <taxon>Bacillati</taxon>
        <taxon>Bacillota</taxon>
        <taxon>Clostridia</taxon>
        <taxon>Eubacteriales</taxon>
        <taxon>Oscillospiraceae</taxon>
        <taxon>Thermoclostridium</taxon>
    </lineage>
</organism>
<evidence type="ECO:0000256" key="3">
    <source>
        <dbReference type="ARBA" id="ARBA00022448"/>
    </source>
</evidence>
<keyword evidence="5" id="KW-0997">Cell inner membrane</keyword>
<evidence type="ECO:0000256" key="2">
    <source>
        <dbReference type="ARBA" id="ARBA00007783"/>
    </source>
</evidence>
<comment type="similarity">
    <text evidence="2 9">Belongs to the ABC-2 integral membrane protein family.</text>
</comment>
<dbReference type="PANTHER" id="PTHR30413:SF8">
    <property type="entry name" value="TRANSPORT PERMEASE PROTEIN"/>
    <property type="match status" value="1"/>
</dbReference>
<evidence type="ECO:0000256" key="5">
    <source>
        <dbReference type="ARBA" id="ARBA00022519"/>
    </source>
</evidence>
<reference evidence="11 12" key="1">
    <citation type="submission" date="2016-11" db="EMBL/GenBank/DDBJ databases">
        <authorList>
            <person name="Varghese N."/>
            <person name="Submissions S."/>
        </authorList>
    </citation>
    <scope>NUCLEOTIDE SEQUENCE [LARGE SCALE GENOMIC DNA]</scope>
    <source>
        <strain evidence="11 12">DSM 19027</strain>
    </source>
</reference>
<dbReference type="EMBL" id="FQZP01000008">
    <property type="protein sequence ID" value="SHI74799.1"/>
    <property type="molecule type" value="Genomic_DNA"/>
</dbReference>
<sequence length="255" mass="29734">MLRKLKKHQFLFEELVKRDFKKKYKRTVLGILWSLLSPLLTLLVMRIVFTEFFGRTTNHYTTYLFAGTLVFSYFSDATNQGMSSLVDNAGIFTKVNVPKYLFLLSKNVSSLINFGLTFLIFLGFCLLDGIAFHWKFLLLVYPIVCLVFFNIGVGSILSALYVFFKDIQYLYSIFTLMLMYLSAIFYNIDAYEPAVQKLFLLNPIYVYISYFRTIVINNAIPDLVTHLLAFGYAFAVLLIGARMYKKHNQKFLYYL</sequence>
<dbReference type="GO" id="GO:0140359">
    <property type="term" value="F:ABC-type transporter activity"/>
    <property type="evidence" value="ECO:0007669"/>
    <property type="project" value="InterPro"/>
</dbReference>
<keyword evidence="6 9" id="KW-0812">Transmembrane</keyword>
<evidence type="ECO:0000256" key="8">
    <source>
        <dbReference type="ARBA" id="ARBA00023136"/>
    </source>
</evidence>
<feature type="transmembrane region" description="Helical" evidence="9">
    <location>
        <begin position="27"/>
        <end position="49"/>
    </location>
</feature>
<dbReference type="PIRSF" id="PIRSF006648">
    <property type="entry name" value="DrrB"/>
    <property type="match status" value="1"/>
</dbReference>
<proteinExistence type="inferred from homology"/>
<dbReference type="PANTHER" id="PTHR30413">
    <property type="entry name" value="INNER MEMBRANE TRANSPORT PERMEASE"/>
    <property type="match status" value="1"/>
</dbReference>
<protein>
    <recommendedName>
        <fullName evidence="9">Transport permease protein</fullName>
    </recommendedName>
</protein>
<feature type="transmembrane region" description="Helical" evidence="9">
    <location>
        <begin position="223"/>
        <end position="241"/>
    </location>
</feature>
<keyword evidence="7 9" id="KW-1133">Transmembrane helix</keyword>
<dbReference type="GO" id="GO:0015920">
    <property type="term" value="P:lipopolysaccharide transport"/>
    <property type="evidence" value="ECO:0007669"/>
    <property type="project" value="TreeGrafter"/>
</dbReference>
<name>A0A1M6DNU6_9FIRM</name>
<dbReference type="InterPro" id="IPR013525">
    <property type="entry name" value="ABC2_TM"/>
</dbReference>
<dbReference type="OrthoDB" id="9786910at2"/>
<feature type="transmembrane region" description="Helical" evidence="9">
    <location>
        <begin position="198"/>
        <end position="217"/>
    </location>
</feature>
<dbReference type="RefSeq" id="WP_149678080.1">
    <property type="nucleotide sequence ID" value="NZ_FQZP01000008.1"/>
</dbReference>
<accession>A0A1M6DNU6</accession>
<evidence type="ECO:0000256" key="7">
    <source>
        <dbReference type="ARBA" id="ARBA00022989"/>
    </source>
</evidence>
<evidence type="ECO:0000313" key="12">
    <source>
        <dbReference type="Proteomes" id="UP000324781"/>
    </source>
</evidence>
<evidence type="ECO:0000259" key="10">
    <source>
        <dbReference type="PROSITE" id="PS51012"/>
    </source>
</evidence>
<keyword evidence="8 9" id="KW-0472">Membrane</keyword>
<gene>
    <name evidence="11" type="ORF">SAMN05444373_100842</name>
</gene>
<feature type="domain" description="ABC transmembrane type-2" evidence="10">
    <location>
        <begin position="29"/>
        <end position="247"/>
    </location>
</feature>
<feature type="transmembrane region" description="Helical" evidence="9">
    <location>
        <begin position="139"/>
        <end position="163"/>
    </location>
</feature>
<comment type="subcellular location">
    <subcellularLocation>
        <location evidence="1">Cell inner membrane</location>
        <topology evidence="1">Multi-pass membrane protein</topology>
    </subcellularLocation>
    <subcellularLocation>
        <location evidence="9">Cell membrane</location>
        <topology evidence="9">Multi-pass membrane protein</topology>
    </subcellularLocation>
</comment>
<feature type="transmembrane region" description="Helical" evidence="9">
    <location>
        <begin position="108"/>
        <end position="127"/>
    </location>
</feature>
<evidence type="ECO:0000256" key="4">
    <source>
        <dbReference type="ARBA" id="ARBA00022475"/>
    </source>
</evidence>
<evidence type="ECO:0000256" key="1">
    <source>
        <dbReference type="ARBA" id="ARBA00004429"/>
    </source>
</evidence>
<evidence type="ECO:0000313" key="11">
    <source>
        <dbReference type="EMBL" id="SHI74799.1"/>
    </source>
</evidence>
<dbReference type="PROSITE" id="PS51012">
    <property type="entry name" value="ABC_TM2"/>
    <property type="match status" value="1"/>
</dbReference>
<dbReference type="InterPro" id="IPR047817">
    <property type="entry name" value="ABC2_TM_bact-type"/>
</dbReference>